<protein>
    <submittedName>
        <fullName evidence="2">Uncharacterized protein</fullName>
    </submittedName>
</protein>
<sequence>MKAFDVRGNGTEFQMLDPEKFLSKTNGYRVTGSLPVVDSAFMLSRPLVQFNSPTDQLAAFVTRYREEFARLPAAKRVDCVFVPIDAGPKRCQDQPARAGEKRKQLANAPSSSAAVVEARPLRFRPRIGKVAMRPSSPARPQTTTTELCAIGLVPSIVPGEVQVPLMTTNARAEMGRAVVGKGTAVVRRGRAVVRRRRAVVRGMTVMKEMLKSAITGSISADLGVWDRPELVLALVDPNVIVGEQGRRITPDEFFQRDSAEFDWYAVCGQHTAEAMKRLVVKDSPAVKVYGLRTYSKVRVVFFDDDHTSGCFNVSLFDNTRENRAMMLSFQQAMRDMRQWWINNNRIEAPKAKVSEKDVVAVAHQKTWQNFLRACMRKACDKAFVKQALDNEYSKDWSNKLRGYLNLATSTRTVWPLMEKFFAMSEEGKLPIGNSKIPLEMSGRMEGRLPGPYTDENKGQRTLYHCIYARDGPKGSTVSWKDLCPTYFKNFGDMTCREREVALLLLMSRKVVATSVRVTPPRVNTECLLDIMRKERYMVCMFNYVVFCAEGRAGDEWNDDFFMSYKDLEERYASNRLCADEWEKELEKLHSNLVKTIPRRLGGVDEARQGAGLGPTEVMYKEAPFHFKVFIYTAIDKLDMLRAEVKRIASSACHLVWDKLGRQTTLLPVCMRSKEVMAASVDIIAAAQKMACRAVIVDISAANFRSAWTSQDFDALYAMMAKCCGGEWKMAVTYVSKGWRPFPRMGKDSWLKTTEQSILYRCQKENLGESESSIAAKAKQLFDALGATRQLEYSHKFYELQSSPSYGKIDWKAATRNTMGEQREDGETTLGVKPPLPEAGNTPAGKNTIRAISVATGDTSQGEKVSLNKSADAGATYGNLLATGAALADTSEMESESTAGMGVTGMSLHPPTCTSKGDAHCTTTPQGGVTGDDGNGGNAGGAPRSRNIEDMTTDDEDGVEGGKGVSDLMLADNEG</sequence>
<dbReference type="Gramene" id="GBG66979">
    <property type="protein sequence ID" value="GBG66979"/>
    <property type="gene ID" value="CBR_g74665"/>
</dbReference>
<dbReference type="EMBL" id="BFEA01000081">
    <property type="protein sequence ID" value="GBG66979.1"/>
    <property type="molecule type" value="Genomic_DNA"/>
</dbReference>
<reference evidence="2 3" key="1">
    <citation type="journal article" date="2018" name="Cell">
        <title>The Chara Genome: Secondary Complexity and Implications for Plant Terrestrialization.</title>
        <authorList>
            <person name="Nishiyama T."/>
            <person name="Sakayama H."/>
            <person name="Vries J.D."/>
            <person name="Buschmann H."/>
            <person name="Saint-Marcoux D."/>
            <person name="Ullrich K.K."/>
            <person name="Haas F.B."/>
            <person name="Vanderstraeten L."/>
            <person name="Becker D."/>
            <person name="Lang D."/>
            <person name="Vosolsobe S."/>
            <person name="Rombauts S."/>
            <person name="Wilhelmsson P.K.I."/>
            <person name="Janitza P."/>
            <person name="Kern R."/>
            <person name="Heyl A."/>
            <person name="Rumpler F."/>
            <person name="Villalobos L.I.A.C."/>
            <person name="Clay J.M."/>
            <person name="Skokan R."/>
            <person name="Toyoda A."/>
            <person name="Suzuki Y."/>
            <person name="Kagoshima H."/>
            <person name="Schijlen E."/>
            <person name="Tajeshwar N."/>
            <person name="Catarino B."/>
            <person name="Hetherington A.J."/>
            <person name="Saltykova A."/>
            <person name="Bonnot C."/>
            <person name="Breuninger H."/>
            <person name="Symeonidi A."/>
            <person name="Radhakrishnan G.V."/>
            <person name="Van Nieuwerburgh F."/>
            <person name="Deforce D."/>
            <person name="Chang C."/>
            <person name="Karol K.G."/>
            <person name="Hedrich R."/>
            <person name="Ulvskov P."/>
            <person name="Glockner G."/>
            <person name="Delwiche C.F."/>
            <person name="Petrasek J."/>
            <person name="Van de Peer Y."/>
            <person name="Friml J."/>
            <person name="Beilby M."/>
            <person name="Dolan L."/>
            <person name="Kohara Y."/>
            <person name="Sugano S."/>
            <person name="Fujiyama A."/>
            <person name="Delaux P.-M."/>
            <person name="Quint M."/>
            <person name="TheiBen G."/>
            <person name="Hagemann M."/>
            <person name="Harholt J."/>
            <person name="Dunand C."/>
            <person name="Zachgo S."/>
            <person name="Langdale J."/>
            <person name="Maumus F."/>
            <person name="Straeten D.V.D."/>
            <person name="Gould S.B."/>
            <person name="Rensing S.A."/>
        </authorList>
    </citation>
    <scope>NUCLEOTIDE SEQUENCE [LARGE SCALE GENOMIC DNA]</scope>
    <source>
        <strain evidence="2 3">S276</strain>
    </source>
</reference>
<accession>A0A388KAD1</accession>
<evidence type="ECO:0000313" key="3">
    <source>
        <dbReference type="Proteomes" id="UP000265515"/>
    </source>
</evidence>
<evidence type="ECO:0000313" key="2">
    <source>
        <dbReference type="EMBL" id="GBG66979.1"/>
    </source>
</evidence>
<feature type="compositionally biased region" description="Gly residues" evidence="1">
    <location>
        <begin position="927"/>
        <end position="939"/>
    </location>
</feature>
<keyword evidence="3" id="KW-1185">Reference proteome</keyword>
<feature type="region of interest" description="Disordered" evidence="1">
    <location>
        <begin position="887"/>
        <end position="974"/>
    </location>
</feature>
<name>A0A388KAD1_CHABU</name>
<dbReference type="AlphaFoldDB" id="A0A388KAD1"/>
<comment type="caution">
    <text evidence="2">The sequence shown here is derived from an EMBL/GenBank/DDBJ whole genome shotgun (WGS) entry which is preliminary data.</text>
</comment>
<evidence type="ECO:0000256" key="1">
    <source>
        <dbReference type="SAM" id="MobiDB-lite"/>
    </source>
</evidence>
<dbReference type="Proteomes" id="UP000265515">
    <property type="component" value="Unassembled WGS sequence"/>
</dbReference>
<organism evidence="2 3">
    <name type="scientific">Chara braunii</name>
    <name type="common">Braun's stonewort</name>
    <dbReference type="NCBI Taxonomy" id="69332"/>
    <lineage>
        <taxon>Eukaryota</taxon>
        <taxon>Viridiplantae</taxon>
        <taxon>Streptophyta</taxon>
        <taxon>Charophyceae</taxon>
        <taxon>Charales</taxon>
        <taxon>Characeae</taxon>
        <taxon>Chara</taxon>
    </lineage>
</organism>
<proteinExistence type="predicted"/>
<gene>
    <name evidence="2" type="ORF">CBR_g74665</name>
</gene>
<feature type="region of interest" description="Disordered" evidence="1">
    <location>
        <begin position="819"/>
        <end position="844"/>
    </location>
</feature>